<dbReference type="Proteomes" id="UP000054911">
    <property type="component" value="Unassembled WGS sequence"/>
</dbReference>
<proteinExistence type="predicted"/>
<dbReference type="InterPro" id="IPR019701">
    <property type="entry name" value="Phage_P22_NinX"/>
</dbReference>
<dbReference type="Pfam" id="PF10765">
    <property type="entry name" value="Phage_P22_NinX"/>
    <property type="match status" value="1"/>
</dbReference>
<protein>
    <submittedName>
        <fullName evidence="1">Uncharacterized protein</fullName>
    </submittedName>
</protein>
<comment type="caution">
    <text evidence="1">The sequence shown here is derived from an EMBL/GenBank/DDBJ whole genome shotgun (WGS) entry which is preliminary data.</text>
</comment>
<sequence length="129" mass="13431">MKNVNELSGAALNETVALAIGAEKGKTPPENHEATGVPLKFLTHTNPPAFYLVNAAGITTRWNPAGDWAQAGPLLAGLLATGHLLMHPPGEPVSLIQGEKRITGSTIPEAVSRAFVAQCYGVNLSEVPA</sequence>
<dbReference type="STRING" id="1777141.AWB80_08152"/>
<organism evidence="1 2">
    <name type="scientific">Caballeronia pedi</name>
    <dbReference type="NCBI Taxonomy" id="1777141"/>
    <lineage>
        <taxon>Bacteria</taxon>
        <taxon>Pseudomonadati</taxon>
        <taxon>Pseudomonadota</taxon>
        <taxon>Betaproteobacteria</taxon>
        <taxon>Burkholderiales</taxon>
        <taxon>Burkholderiaceae</taxon>
        <taxon>Caballeronia</taxon>
    </lineage>
</organism>
<dbReference type="RefSeq" id="WP_160147526.1">
    <property type="nucleotide sequence ID" value="NZ_FCOE02000068.1"/>
</dbReference>
<name>A0A158E422_9BURK</name>
<dbReference type="AlphaFoldDB" id="A0A158E422"/>
<gene>
    <name evidence="1" type="ORF">AWB80_08152</name>
</gene>
<evidence type="ECO:0000313" key="2">
    <source>
        <dbReference type="Proteomes" id="UP000054911"/>
    </source>
</evidence>
<reference evidence="1" key="1">
    <citation type="submission" date="2016-01" db="EMBL/GenBank/DDBJ databases">
        <authorList>
            <person name="Peeters C."/>
        </authorList>
    </citation>
    <scope>NUCLEOTIDE SEQUENCE [LARGE SCALE GENOMIC DNA]</scope>
    <source>
        <strain evidence="1">LMG 29323</strain>
    </source>
</reference>
<dbReference type="EMBL" id="FCOE02000068">
    <property type="protein sequence ID" value="SAL01554.1"/>
    <property type="molecule type" value="Genomic_DNA"/>
</dbReference>
<evidence type="ECO:0000313" key="1">
    <source>
        <dbReference type="EMBL" id="SAL01554.1"/>
    </source>
</evidence>
<keyword evidence="2" id="KW-1185">Reference proteome</keyword>
<accession>A0A158E422</accession>